<dbReference type="FunCoup" id="A0A259TW43">
    <property type="interactions" value="31"/>
</dbReference>
<dbReference type="Proteomes" id="UP000216446">
    <property type="component" value="Unassembled WGS sequence"/>
</dbReference>
<gene>
    <name evidence="4" type="ORF">BSZ36_02435</name>
</gene>
<dbReference type="AlphaFoldDB" id="A0A259TW43"/>
<dbReference type="InParanoid" id="A0A259TW43"/>
<dbReference type="OrthoDB" id="9792858at2"/>
<dbReference type="PANTHER" id="PTHR30466">
    <property type="entry name" value="FLAVIN REDUCTASE"/>
    <property type="match status" value="1"/>
</dbReference>
<accession>A0A259TW43</accession>
<dbReference type="InterPro" id="IPR050268">
    <property type="entry name" value="NADH-dep_flavin_reductase"/>
</dbReference>
<dbReference type="RefSeq" id="WP_094545657.1">
    <property type="nucleotide sequence ID" value="NZ_MQWB01000001.1"/>
</dbReference>
<proteinExistence type="predicted"/>
<evidence type="ECO:0000256" key="2">
    <source>
        <dbReference type="SAM" id="MobiDB-lite"/>
    </source>
</evidence>
<dbReference type="SMART" id="SM00903">
    <property type="entry name" value="Flavin_Reduct"/>
    <property type="match status" value="1"/>
</dbReference>
<name>A0A259TW43_9BACT</name>
<evidence type="ECO:0000259" key="3">
    <source>
        <dbReference type="SMART" id="SM00903"/>
    </source>
</evidence>
<dbReference type="EMBL" id="MQWB01000001">
    <property type="protein sequence ID" value="OZC01941.1"/>
    <property type="molecule type" value="Genomic_DNA"/>
</dbReference>
<dbReference type="GO" id="GO:0042602">
    <property type="term" value="F:riboflavin reductase (NADPH) activity"/>
    <property type="evidence" value="ECO:0007669"/>
    <property type="project" value="TreeGrafter"/>
</dbReference>
<dbReference type="GO" id="GO:0010181">
    <property type="term" value="F:FMN binding"/>
    <property type="evidence" value="ECO:0007669"/>
    <property type="project" value="InterPro"/>
</dbReference>
<dbReference type="Pfam" id="PF01613">
    <property type="entry name" value="Flavin_Reduct"/>
    <property type="match status" value="1"/>
</dbReference>
<dbReference type="Gene3D" id="2.30.110.10">
    <property type="entry name" value="Electron Transport, Fmn-binding Protein, Chain A"/>
    <property type="match status" value="1"/>
</dbReference>
<evidence type="ECO:0000313" key="4">
    <source>
        <dbReference type="EMBL" id="OZC01941.1"/>
    </source>
</evidence>
<sequence>MDATPHDPAPTDQAAERPGSVPADGESLRETLRQWASPVVVVTCVGARGARGATIGSFASASLAPPLVTFNVTHGTRFHEALETAPSFAVHLLASEQADTAARFAIPDLEDQLEDIAHWPTSRGLPLLDGTLGILLCRPHARVEIGDHTLVVGRVEEIVPGREGDPLLYLQQSYRGVGAEV</sequence>
<dbReference type="InterPro" id="IPR002563">
    <property type="entry name" value="Flavin_Rdtase-like_dom"/>
</dbReference>
<feature type="region of interest" description="Disordered" evidence="2">
    <location>
        <begin position="1"/>
        <end position="26"/>
    </location>
</feature>
<dbReference type="PANTHER" id="PTHR30466:SF1">
    <property type="entry name" value="FMN REDUCTASE (NADH) RUTF"/>
    <property type="match status" value="1"/>
</dbReference>
<reference evidence="4 5" key="1">
    <citation type="submission" date="2016-11" db="EMBL/GenBank/DDBJ databases">
        <title>Study of marine rhodopsin-containing bacteria.</title>
        <authorList>
            <person name="Yoshizawa S."/>
            <person name="Kumagai Y."/>
            <person name="Kogure K."/>
        </authorList>
    </citation>
    <scope>NUCLEOTIDE SEQUENCE [LARGE SCALE GENOMIC DNA]</scope>
    <source>
        <strain evidence="4 5">SG-29</strain>
    </source>
</reference>
<dbReference type="SUPFAM" id="SSF50475">
    <property type="entry name" value="FMN-binding split barrel"/>
    <property type="match status" value="1"/>
</dbReference>
<keyword evidence="1" id="KW-0560">Oxidoreductase</keyword>
<evidence type="ECO:0000313" key="5">
    <source>
        <dbReference type="Proteomes" id="UP000216446"/>
    </source>
</evidence>
<keyword evidence="5" id="KW-1185">Reference proteome</keyword>
<comment type="caution">
    <text evidence="4">The sequence shown here is derived from an EMBL/GenBank/DDBJ whole genome shotgun (WGS) entry which is preliminary data.</text>
</comment>
<organism evidence="4 5">
    <name type="scientific">Rubricoccus marinus</name>
    <dbReference type="NCBI Taxonomy" id="716817"/>
    <lineage>
        <taxon>Bacteria</taxon>
        <taxon>Pseudomonadati</taxon>
        <taxon>Rhodothermota</taxon>
        <taxon>Rhodothermia</taxon>
        <taxon>Rhodothermales</taxon>
        <taxon>Rubricoccaceae</taxon>
        <taxon>Rubricoccus</taxon>
    </lineage>
</organism>
<feature type="domain" description="Flavin reductase like" evidence="3">
    <location>
        <begin position="32"/>
        <end position="176"/>
    </location>
</feature>
<dbReference type="InterPro" id="IPR012349">
    <property type="entry name" value="Split_barrel_FMN-bd"/>
</dbReference>
<evidence type="ECO:0000256" key="1">
    <source>
        <dbReference type="ARBA" id="ARBA00023002"/>
    </source>
</evidence>
<protein>
    <recommendedName>
        <fullName evidence="3">Flavin reductase like domain-containing protein</fullName>
    </recommendedName>
</protein>